<evidence type="ECO:0000313" key="2">
    <source>
        <dbReference type="Proteomes" id="UP001153678"/>
    </source>
</evidence>
<sequence length="154" mass="17841">NIPNHLVDTEVSIKVYRKEVKKSDTLYADLLIVEVEPADNAKRNRFIFEFKSKGVNFLDLQIGGINSNWDVMERKANNVETMSRKDVLQLKCNNSEKFDNGKTMREIFNGACEQLLNYVSNLKDDDRQNHREFITLAFVVMAVGSRKLLWKKLA</sequence>
<dbReference type="EMBL" id="CAMKVN010017151">
    <property type="protein sequence ID" value="CAI2197818.1"/>
    <property type="molecule type" value="Genomic_DNA"/>
</dbReference>
<name>A0A9W4T8C3_9GLOM</name>
<evidence type="ECO:0000313" key="1">
    <source>
        <dbReference type="EMBL" id="CAI2197818.1"/>
    </source>
</evidence>
<comment type="caution">
    <text evidence="1">The sequence shown here is derived from an EMBL/GenBank/DDBJ whole genome shotgun (WGS) entry which is preliminary data.</text>
</comment>
<reference evidence="1" key="1">
    <citation type="submission" date="2022-08" db="EMBL/GenBank/DDBJ databases">
        <authorList>
            <person name="Kallberg Y."/>
            <person name="Tangrot J."/>
            <person name="Rosling A."/>
        </authorList>
    </citation>
    <scope>NUCLEOTIDE SEQUENCE</scope>
    <source>
        <strain evidence="1">Wild A</strain>
    </source>
</reference>
<dbReference type="OrthoDB" id="2442399at2759"/>
<dbReference type="AlphaFoldDB" id="A0A9W4T8C3"/>
<feature type="non-terminal residue" evidence="1">
    <location>
        <position position="1"/>
    </location>
</feature>
<keyword evidence="2" id="KW-1185">Reference proteome</keyword>
<accession>A0A9W4T8C3</accession>
<organism evidence="1 2">
    <name type="scientific">Funneliformis geosporum</name>
    <dbReference type="NCBI Taxonomy" id="1117311"/>
    <lineage>
        <taxon>Eukaryota</taxon>
        <taxon>Fungi</taxon>
        <taxon>Fungi incertae sedis</taxon>
        <taxon>Mucoromycota</taxon>
        <taxon>Glomeromycotina</taxon>
        <taxon>Glomeromycetes</taxon>
        <taxon>Glomerales</taxon>
        <taxon>Glomeraceae</taxon>
        <taxon>Funneliformis</taxon>
    </lineage>
</organism>
<protein>
    <submittedName>
        <fullName evidence="1">6687_t:CDS:1</fullName>
    </submittedName>
</protein>
<proteinExistence type="predicted"/>
<dbReference type="Proteomes" id="UP001153678">
    <property type="component" value="Unassembled WGS sequence"/>
</dbReference>
<gene>
    <name evidence="1" type="ORF">FWILDA_LOCUS18265</name>
</gene>